<evidence type="ECO:0000313" key="2">
    <source>
        <dbReference type="Proteomes" id="UP000887013"/>
    </source>
</evidence>
<keyword evidence="2" id="KW-1185">Reference proteome</keyword>
<dbReference type="EMBL" id="BMAW01040681">
    <property type="protein sequence ID" value="GFU60599.1"/>
    <property type="molecule type" value="Genomic_DNA"/>
</dbReference>
<organism evidence="1 2">
    <name type="scientific">Nephila pilipes</name>
    <name type="common">Giant wood spider</name>
    <name type="synonym">Nephila maculata</name>
    <dbReference type="NCBI Taxonomy" id="299642"/>
    <lineage>
        <taxon>Eukaryota</taxon>
        <taxon>Metazoa</taxon>
        <taxon>Ecdysozoa</taxon>
        <taxon>Arthropoda</taxon>
        <taxon>Chelicerata</taxon>
        <taxon>Arachnida</taxon>
        <taxon>Araneae</taxon>
        <taxon>Araneomorphae</taxon>
        <taxon>Entelegynae</taxon>
        <taxon>Araneoidea</taxon>
        <taxon>Nephilidae</taxon>
        <taxon>Nephila</taxon>
    </lineage>
</organism>
<protein>
    <submittedName>
        <fullName evidence="1">Uncharacterized protein</fullName>
    </submittedName>
</protein>
<sequence>MVRTAPVPAFIKLKSTRTYPVVSRETIQRRLVYDGIRSQRPFRCLPLTLQNRQYGQEFCRPRPSWCVPNLLLIGGKESSAISPVSVSILMTTIHACRDVQERVRTCICCLATYGHHTRYDSAESKQLVGILNHL</sequence>
<proteinExistence type="predicted"/>
<dbReference type="Proteomes" id="UP000887013">
    <property type="component" value="Unassembled WGS sequence"/>
</dbReference>
<accession>A0A8X6UXJ7</accession>
<name>A0A8X6UXJ7_NEPPI</name>
<gene>
    <name evidence="1" type="ORF">NPIL_657211</name>
</gene>
<comment type="caution">
    <text evidence="1">The sequence shown here is derived from an EMBL/GenBank/DDBJ whole genome shotgun (WGS) entry which is preliminary data.</text>
</comment>
<reference evidence="1" key="1">
    <citation type="submission" date="2020-08" db="EMBL/GenBank/DDBJ databases">
        <title>Multicomponent nature underlies the extraordinary mechanical properties of spider dragline silk.</title>
        <authorList>
            <person name="Kono N."/>
            <person name="Nakamura H."/>
            <person name="Mori M."/>
            <person name="Yoshida Y."/>
            <person name="Ohtoshi R."/>
            <person name="Malay A.D."/>
            <person name="Moran D.A.P."/>
            <person name="Tomita M."/>
            <person name="Numata K."/>
            <person name="Arakawa K."/>
        </authorList>
    </citation>
    <scope>NUCLEOTIDE SEQUENCE</scope>
</reference>
<evidence type="ECO:0000313" key="1">
    <source>
        <dbReference type="EMBL" id="GFU60599.1"/>
    </source>
</evidence>
<dbReference type="AlphaFoldDB" id="A0A8X6UXJ7"/>
<dbReference type="OrthoDB" id="4843387at2759"/>